<dbReference type="InterPro" id="IPR023214">
    <property type="entry name" value="HAD_sf"/>
</dbReference>
<gene>
    <name evidence="1" type="ORF">SO3561_08240</name>
</gene>
<dbReference type="AlphaFoldDB" id="A0A250VRL7"/>
<dbReference type="Gene3D" id="3.40.50.1000">
    <property type="entry name" value="HAD superfamily/HAD-like"/>
    <property type="match status" value="1"/>
</dbReference>
<accession>A0A250VRL7</accession>
<protein>
    <submittedName>
        <fullName evidence="1">Haloacid dehalogenase</fullName>
    </submittedName>
</protein>
<dbReference type="SUPFAM" id="SSF56784">
    <property type="entry name" value="HAD-like"/>
    <property type="match status" value="1"/>
</dbReference>
<evidence type="ECO:0000313" key="2">
    <source>
        <dbReference type="Proteomes" id="UP000217446"/>
    </source>
</evidence>
<name>A0A250VRL7_STROL</name>
<organism evidence="1 2">
    <name type="scientific">Streptomyces olivochromogenes</name>
    <dbReference type="NCBI Taxonomy" id="1963"/>
    <lineage>
        <taxon>Bacteria</taxon>
        <taxon>Bacillati</taxon>
        <taxon>Actinomycetota</taxon>
        <taxon>Actinomycetes</taxon>
        <taxon>Kitasatosporales</taxon>
        <taxon>Streptomycetaceae</taxon>
        <taxon>Streptomyces</taxon>
    </lineage>
</organism>
<reference evidence="2" key="1">
    <citation type="submission" date="2017-05" db="EMBL/GenBank/DDBJ databases">
        <title>Streptomyces olivochromogenes NBRC 3561 whole genome shotgun sequence.</title>
        <authorList>
            <person name="Dohra H."/>
            <person name="Kodani S."/>
        </authorList>
    </citation>
    <scope>NUCLEOTIDE SEQUENCE [LARGE SCALE GENOMIC DNA]</scope>
    <source>
        <strain evidence="2">NBRC 3561</strain>
    </source>
</reference>
<evidence type="ECO:0000313" key="1">
    <source>
        <dbReference type="EMBL" id="GAX56672.1"/>
    </source>
</evidence>
<proteinExistence type="predicted"/>
<dbReference type="EMBL" id="BDQI01000028">
    <property type="protein sequence ID" value="GAX56672.1"/>
    <property type="molecule type" value="Genomic_DNA"/>
</dbReference>
<dbReference type="InterPro" id="IPR006439">
    <property type="entry name" value="HAD-SF_hydro_IA"/>
</dbReference>
<dbReference type="InterPro" id="IPR036412">
    <property type="entry name" value="HAD-like_sf"/>
</dbReference>
<sequence>MILSELEGVRRPSPAIYERALDALGLIGSGCAFVDDHAENLPPAETLGIRTVHHTSDPVATAAILESLVLDPAPA</sequence>
<comment type="caution">
    <text evidence="1">The sequence shown here is derived from an EMBL/GenBank/DDBJ whole genome shotgun (WGS) entry which is preliminary data.</text>
</comment>
<dbReference type="NCBIfam" id="TIGR01509">
    <property type="entry name" value="HAD-SF-IA-v3"/>
    <property type="match status" value="1"/>
</dbReference>
<keyword evidence="2" id="KW-1185">Reference proteome</keyword>
<dbReference type="Proteomes" id="UP000217446">
    <property type="component" value="Unassembled WGS sequence"/>
</dbReference>
<dbReference type="RefSeq" id="WP_235613858.1">
    <property type="nucleotide sequence ID" value="NZ_BDQI01000028.1"/>
</dbReference>